<dbReference type="OrthoDB" id="16982at2759"/>
<reference evidence="2" key="3">
    <citation type="submission" date="2018-07" db="EMBL/GenBank/DDBJ databases">
        <title>WGS assembly of Glycine max.</title>
        <authorList>
            <person name="Schmutz J."/>
            <person name="Cannon S."/>
            <person name="Schlueter J."/>
            <person name="Ma J."/>
            <person name="Mitros T."/>
            <person name="Nelson W."/>
            <person name="Hyten D."/>
            <person name="Song Q."/>
            <person name="Thelen J."/>
            <person name="Cheng J."/>
            <person name="Xu D."/>
            <person name="Hellsten U."/>
            <person name="May G."/>
            <person name="Yu Y."/>
            <person name="Sakurai T."/>
            <person name="Umezawa T."/>
            <person name="Bhattacharyya M."/>
            <person name="Sandhu D."/>
            <person name="Valliyodan B."/>
            <person name="Lindquist E."/>
            <person name="Peto M."/>
            <person name="Grant D."/>
            <person name="Shu S."/>
            <person name="Goodstein D."/>
            <person name="Barry K."/>
            <person name="Futrell-Griggs M."/>
            <person name="Abernathy B."/>
            <person name="Du J."/>
            <person name="Tian Z."/>
            <person name="Zhu L."/>
            <person name="Gill N."/>
            <person name="Joshi T."/>
            <person name="Libault M."/>
            <person name="Sethuraman A."/>
            <person name="Zhang X."/>
            <person name="Shinozaki K."/>
            <person name="Nguyen H."/>
            <person name="Wing R."/>
            <person name="Cregan P."/>
            <person name="Specht J."/>
            <person name="Grimwood J."/>
            <person name="Rokhsar D."/>
            <person name="Stacey G."/>
            <person name="Shoemaker R."/>
            <person name="Jackson S."/>
        </authorList>
    </citation>
    <scope>NUCLEOTIDE SEQUENCE</scope>
    <source>
        <tissue evidence="2">Callus</tissue>
    </source>
</reference>
<accession>A0A0R0JI37</accession>
<reference evidence="3" key="2">
    <citation type="submission" date="2018-02" db="UniProtKB">
        <authorList>
            <consortium name="EnsemblPlants"/>
        </authorList>
    </citation>
    <scope>IDENTIFICATION</scope>
    <source>
        <strain evidence="3">Williams 82</strain>
    </source>
</reference>
<organism evidence="2">
    <name type="scientific">Glycine max</name>
    <name type="common">Soybean</name>
    <name type="synonym">Glycine hispida</name>
    <dbReference type="NCBI Taxonomy" id="3847"/>
    <lineage>
        <taxon>Eukaryota</taxon>
        <taxon>Viridiplantae</taxon>
        <taxon>Streptophyta</taxon>
        <taxon>Embryophyta</taxon>
        <taxon>Tracheophyta</taxon>
        <taxon>Spermatophyta</taxon>
        <taxon>Magnoliopsida</taxon>
        <taxon>eudicotyledons</taxon>
        <taxon>Gunneridae</taxon>
        <taxon>Pentapetalae</taxon>
        <taxon>rosids</taxon>
        <taxon>fabids</taxon>
        <taxon>Fabales</taxon>
        <taxon>Fabaceae</taxon>
        <taxon>Papilionoideae</taxon>
        <taxon>50 kb inversion clade</taxon>
        <taxon>NPAAA clade</taxon>
        <taxon>indigoferoid/millettioid clade</taxon>
        <taxon>Phaseoleae</taxon>
        <taxon>Glycine</taxon>
        <taxon>Glycine subgen. Soja</taxon>
    </lineage>
</organism>
<proteinExistence type="predicted"/>
<reference evidence="2 3" key="1">
    <citation type="journal article" date="2010" name="Nature">
        <title>Genome sequence of the palaeopolyploid soybean.</title>
        <authorList>
            <person name="Schmutz J."/>
            <person name="Cannon S.B."/>
            <person name="Schlueter J."/>
            <person name="Ma J."/>
            <person name="Mitros T."/>
            <person name="Nelson W."/>
            <person name="Hyten D.L."/>
            <person name="Song Q."/>
            <person name="Thelen J.J."/>
            <person name="Cheng J."/>
            <person name="Xu D."/>
            <person name="Hellsten U."/>
            <person name="May G.D."/>
            <person name="Yu Y."/>
            <person name="Sakurai T."/>
            <person name="Umezawa T."/>
            <person name="Bhattacharyya M.K."/>
            <person name="Sandhu D."/>
            <person name="Valliyodan B."/>
            <person name="Lindquist E."/>
            <person name="Peto M."/>
            <person name="Grant D."/>
            <person name="Shu S."/>
            <person name="Goodstein D."/>
            <person name="Barry K."/>
            <person name="Futrell-Griggs M."/>
            <person name="Abernathy B."/>
            <person name="Du J."/>
            <person name="Tian Z."/>
            <person name="Zhu L."/>
            <person name="Gill N."/>
            <person name="Joshi T."/>
            <person name="Libault M."/>
            <person name="Sethuraman A."/>
            <person name="Zhang X.-C."/>
            <person name="Shinozaki K."/>
            <person name="Nguyen H.T."/>
            <person name="Wing R.A."/>
            <person name="Cregan P."/>
            <person name="Specht J."/>
            <person name="Grimwood J."/>
            <person name="Rokhsar D."/>
            <person name="Stacey G."/>
            <person name="Shoemaker R.C."/>
            <person name="Jackson S.A."/>
        </authorList>
    </citation>
    <scope>NUCLEOTIDE SEQUENCE [LARGE SCALE GENOMIC DNA]</scope>
    <source>
        <strain evidence="3">cv. Williams 82</strain>
        <tissue evidence="2">Callus</tissue>
    </source>
</reference>
<dbReference type="EMBL" id="CM000839">
    <property type="protein sequence ID" value="KRH52392.1"/>
    <property type="molecule type" value="Genomic_DNA"/>
</dbReference>
<dbReference type="InParanoid" id="A0A0R0JI37"/>
<feature type="transmembrane region" description="Helical" evidence="1">
    <location>
        <begin position="21"/>
        <end position="43"/>
    </location>
</feature>
<evidence type="ECO:0000256" key="1">
    <source>
        <dbReference type="SAM" id="Phobius"/>
    </source>
</evidence>
<evidence type="ECO:0000313" key="4">
    <source>
        <dbReference type="Proteomes" id="UP000008827"/>
    </source>
</evidence>
<keyword evidence="4" id="KW-1185">Reference proteome</keyword>
<dbReference type="Gramene" id="KRH52392">
    <property type="protein sequence ID" value="KRH52392"/>
    <property type="gene ID" value="GLYMA_06G065700"/>
</dbReference>
<gene>
    <name evidence="2" type="ORF">GLYMA_06G065700</name>
</gene>
<sequence>MLIIQGIEMSKRKLPSKRKKYVYGSWPDLTFLAANVLLFLSVVEAPYGYTLYK</sequence>
<keyword evidence="1" id="KW-0472">Membrane</keyword>
<protein>
    <submittedName>
        <fullName evidence="2 3">Uncharacterized protein</fullName>
    </submittedName>
</protein>
<evidence type="ECO:0000313" key="2">
    <source>
        <dbReference type="EMBL" id="KRH52392.1"/>
    </source>
</evidence>
<keyword evidence="1" id="KW-0812">Transmembrane</keyword>
<keyword evidence="1" id="KW-1133">Transmembrane helix</keyword>
<dbReference type="Proteomes" id="UP000008827">
    <property type="component" value="Chromosome 6"/>
</dbReference>
<evidence type="ECO:0000313" key="3">
    <source>
        <dbReference type="EnsemblPlants" id="KRH52392"/>
    </source>
</evidence>
<dbReference type="EnsemblPlants" id="KRH52392">
    <property type="protein sequence ID" value="KRH52392"/>
    <property type="gene ID" value="GLYMA_06G065700"/>
</dbReference>
<dbReference type="AlphaFoldDB" id="A0A0R0JI37"/>
<name>A0A0R0JI37_SOYBN</name>